<dbReference type="PANTHER" id="PTHR10218">
    <property type="entry name" value="GTP-BINDING PROTEIN ALPHA SUBUNIT"/>
    <property type="match status" value="1"/>
</dbReference>
<dbReference type="SUPFAM" id="SSF47895">
    <property type="entry name" value="Transducin (alpha subunit), insertion domain"/>
    <property type="match status" value="1"/>
</dbReference>
<accession>A0A084B1Y0</accession>
<dbReference type="HOGENOM" id="CLU_014184_0_2_1"/>
<dbReference type="GO" id="GO:0003924">
    <property type="term" value="F:GTPase activity"/>
    <property type="evidence" value="ECO:0007669"/>
    <property type="project" value="InterPro"/>
</dbReference>
<keyword evidence="5" id="KW-0460">Magnesium</keyword>
<dbReference type="AlphaFoldDB" id="A0A084B1Y0"/>
<evidence type="ECO:0000313" key="7">
    <source>
        <dbReference type="EMBL" id="KEY71559.1"/>
    </source>
</evidence>
<dbReference type="InterPro" id="IPR011025">
    <property type="entry name" value="GproteinA_insert"/>
</dbReference>
<evidence type="ECO:0000313" key="8">
    <source>
        <dbReference type="Proteomes" id="UP000028045"/>
    </source>
</evidence>
<evidence type="ECO:0000256" key="6">
    <source>
        <dbReference type="SAM" id="MobiDB-lite"/>
    </source>
</evidence>
<dbReference type="PROSITE" id="PS51882">
    <property type="entry name" value="G_ALPHA"/>
    <property type="match status" value="1"/>
</dbReference>
<dbReference type="EMBL" id="KL648261">
    <property type="protein sequence ID" value="KEY71559.1"/>
    <property type="molecule type" value="Genomic_DNA"/>
</dbReference>
<reference evidence="7 8" key="1">
    <citation type="journal article" date="2014" name="BMC Genomics">
        <title>Comparative genome sequencing reveals chemotype-specific gene clusters in the toxigenic black mold Stachybotrys.</title>
        <authorList>
            <person name="Semeiks J."/>
            <person name="Borek D."/>
            <person name="Otwinowski Z."/>
            <person name="Grishin N.V."/>
        </authorList>
    </citation>
    <scope>NUCLEOTIDE SEQUENCE [LARGE SCALE GENOMIC DNA]</scope>
    <source>
        <strain evidence="8">CBS 109288 / IBT 7711</strain>
    </source>
</reference>
<gene>
    <name evidence="7" type="ORF">S7711_09692</name>
</gene>
<keyword evidence="4" id="KW-0807">Transducer</keyword>
<dbReference type="SUPFAM" id="SSF52540">
    <property type="entry name" value="P-loop containing nucleoside triphosphate hydrolases"/>
    <property type="match status" value="1"/>
</dbReference>
<keyword evidence="8" id="KW-1185">Reference proteome</keyword>
<protein>
    <submittedName>
        <fullName evidence="7">Uncharacterized protein</fullName>
    </submittedName>
</protein>
<dbReference type="PRINTS" id="PR00318">
    <property type="entry name" value="GPROTEINA"/>
</dbReference>
<dbReference type="GO" id="GO:0005834">
    <property type="term" value="C:heterotrimeric G-protein complex"/>
    <property type="evidence" value="ECO:0007669"/>
    <property type="project" value="TreeGrafter"/>
</dbReference>
<feature type="binding site" evidence="5">
    <location>
        <position position="51"/>
    </location>
    <ligand>
        <name>Mg(2+)</name>
        <dbReference type="ChEBI" id="CHEBI:18420"/>
    </ligand>
</feature>
<dbReference type="Gene3D" id="1.10.400.10">
    <property type="entry name" value="GI Alpha 1, domain 2-like"/>
    <property type="match status" value="1"/>
</dbReference>
<dbReference type="GO" id="GO:0031683">
    <property type="term" value="F:G-protein beta/gamma-subunit complex binding"/>
    <property type="evidence" value="ECO:0007669"/>
    <property type="project" value="InterPro"/>
</dbReference>
<dbReference type="SMART" id="SM00275">
    <property type="entry name" value="G_alpha"/>
    <property type="match status" value="1"/>
</dbReference>
<dbReference type="InterPro" id="IPR027417">
    <property type="entry name" value="P-loop_NTPase"/>
</dbReference>
<dbReference type="Pfam" id="PF00503">
    <property type="entry name" value="G-alpha"/>
    <property type="match status" value="1"/>
</dbReference>
<dbReference type="GO" id="GO:0005737">
    <property type="term" value="C:cytoplasm"/>
    <property type="evidence" value="ECO:0007669"/>
    <property type="project" value="TreeGrafter"/>
</dbReference>
<keyword evidence="2" id="KW-0547">Nucleotide-binding</keyword>
<evidence type="ECO:0000256" key="4">
    <source>
        <dbReference type="ARBA" id="ARBA00023224"/>
    </source>
</evidence>
<sequence length="366" mass="41560">MPARKKRCQTAEQRLATQRDEEIAQRLSEDSKSARRVAKIALFGPPGCGKSTFLKMARLTRSQEVFSDECRKALRGEVFANIIELMQKIIAKLNACDAFDDNALLKPHIQIVLKTVTPYVHQSLAPDLLSALKALWGENLINERGYGMVEDEGHVVEYAARHYLNDLNRIGLEDYIPSPEDIVKLHQPTQGIQATQHQVRDDGVKLMFFEIGHMVSERRKWLPYIDNVYAIGFMVSLTMYGSSTGQGEDAGLSPFQLALDEYDSLVNSPHFGLMRKPIFLFFSGVDQLKRKLPLKPINDGFPEFKGPESLNKATNFILNLFVKKTEQQIRPVHAYFTASLDIMSVRNILENIHDCVYQELPIPMCF</sequence>
<dbReference type="OrthoDB" id="5817230at2759"/>
<name>A0A084B1Y0_STACB</name>
<organism evidence="7 8">
    <name type="scientific">Stachybotrys chartarum (strain CBS 109288 / IBT 7711)</name>
    <name type="common">Toxic black mold</name>
    <name type="synonym">Stilbospora chartarum</name>
    <dbReference type="NCBI Taxonomy" id="1280523"/>
    <lineage>
        <taxon>Eukaryota</taxon>
        <taxon>Fungi</taxon>
        <taxon>Dikarya</taxon>
        <taxon>Ascomycota</taxon>
        <taxon>Pezizomycotina</taxon>
        <taxon>Sordariomycetes</taxon>
        <taxon>Hypocreomycetidae</taxon>
        <taxon>Hypocreales</taxon>
        <taxon>Stachybotryaceae</taxon>
        <taxon>Stachybotrys</taxon>
    </lineage>
</organism>
<feature type="region of interest" description="Disordered" evidence="6">
    <location>
        <begin position="1"/>
        <end position="28"/>
    </location>
</feature>
<dbReference type="GO" id="GO:0005525">
    <property type="term" value="F:GTP binding"/>
    <property type="evidence" value="ECO:0007669"/>
    <property type="project" value="UniProtKB-KW"/>
</dbReference>
<dbReference type="Gene3D" id="3.40.50.300">
    <property type="entry name" value="P-loop containing nucleotide triphosphate hydrolases"/>
    <property type="match status" value="1"/>
</dbReference>
<dbReference type="FunFam" id="3.40.50.300:FF:000692">
    <property type="entry name" value="Guanine nucleotide-binding protein subunit alpha"/>
    <property type="match status" value="1"/>
</dbReference>
<evidence type="ECO:0000256" key="3">
    <source>
        <dbReference type="ARBA" id="ARBA00023134"/>
    </source>
</evidence>
<feature type="compositionally biased region" description="Basic and acidic residues" evidence="6">
    <location>
        <begin position="17"/>
        <end position="28"/>
    </location>
</feature>
<dbReference type="GO" id="GO:0046872">
    <property type="term" value="F:metal ion binding"/>
    <property type="evidence" value="ECO:0007669"/>
    <property type="project" value="UniProtKB-KW"/>
</dbReference>
<dbReference type="GO" id="GO:0001664">
    <property type="term" value="F:G protein-coupled receptor binding"/>
    <property type="evidence" value="ECO:0007669"/>
    <property type="project" value="TreeGrafter"/>
</dbReference>
<evidence type="ECO:0000256" key="5">
    <source>
        <dbReference type="PIRSR" id="PIRSR601019-2"/>
    </source>
</evidence>
<dbReference type="InterPro" id="IPR001019">
    <property type="entry name" value="Gprotein_alpha_su"/>
</dbReference>
<feature type="binding site" evidence="5">
    <location>
        <position position="189"/>
    </location>
    <ligand>
        <name>Mg(2+)</name>
        <dbReference type="ChEBI" id="CHEBI:18420"/>
    </ligand>
</feature>
<evidence type="ECO:0000256" key="1">
    <source>
        <dbReference type="ARBA" id="ARBA00022723"/>
    </source>
</evidence>
<dbReference type="PANTHER" id="PTHR10218:SF302">
    <property type="entry name" value="GUANINE NUCLEOTIDE-BINDING PROTEIN ALPHA-5 SUBUNIT"/>
    <property type="match status" value="1"/>
</dbReference>
<keyword evidence="1 5" id="KW-0479">Metal-binding</keyword>
<dbReference type="GO" id="GO:0007188">
    <property type="term" value="P:adenylate cyclase-modulating G protein-coupled receptor signaling pathway"/>
    <property type="evidence" value="ECO:0007669"/>
    <property type="project" value="TreeGrafter"/>
</dbReference>
<dbReference type="Proteomes" id="UP000028045">
    <property type="component" value="Unassembled WGS sequence"/>
</dbReference>
<evidence type="ECO:0000256" key="2">
    <source>
        <dbReference type="ARBA" id="ARBA00022741"/>
    </source>
</evidence>
<proteinExistence type="predicted"/>
<keyword evidence="3" id="KW-0342">GTP-binding</keyword>